<dbReference type="Gene3D" id="1.10.10.10">
    <property type="entry name" value="Winged helix-like DNA-binding domain superfamily/Winged helix DNA-binding domain"/>
    <property type="match status" value="1"/>
</dbReference>
<dbReference type="AlphaFoldDB" id="A0A5P3VRQ9"/>
<sequence length="80" mass="9119">MNSSTKKAASQTAHPDLLTNDEAAAYINVTPRTLEVWRCTNRYSLPYLKIGRLVRYRKADLDAWLERRTVHASDDDGVLV</sequence>
<protein>
    <submittedName>
        <fullName evidence="2">DNA-binding protein</fullName>
    </submittedName>
</protein>
<proteinExistence type="predicted"/>
<reference evidence="2 3" key="1">
    <citation type="submission" date="2018-09" db="EMBL/GenBank/DDBJ databases">
        <title>Complete genome sequence of Cupriavidus oxalaticus T2, a bacterium capable of phenol tolerance and degradation.</title>
        <authorList>
            <person name="Yan J."/>
        </authorList>
    </citation>
    <scope>NUCLEOTIDE SEQUENCE [LARGE SCALE GENOMIC DNA]</scope>
    <source>
        <strain evidence="2 3">T2</strain>
    </source>
</reference>
<dbReference type="NCBIfam" id="TIGR01764">
    <property type="entry name" value="excise"/>
    <property type="match status" value="1"/>
</dbReference>
<keyword evidence="2" id="KW-0238">DNA-binding</keyword>
<dbReference type="GO" id="GO:0003677">
    <property type="term" value="F:DNA binding"/>
    <property type="evidence" value="ECO:0007669"/>
    <property type="project" value="UniProtKB-KW"/>
</dbReference>
<dbReference type="InterPro" id="IPR041657">
    <property type="entry name" value="HTH_17"/>
</dbReference>
<evidence type="ECO:0000313" key="2">
    <source>
        <dbReference type="EMBL" id="QEZ47469.1"/>
    </source>
</evidence>
<dbReference type="Pfam" id="PF12728">
    <property type="entry name" value="HTH_17"/>
    <property type="match status" value="1"/>
</dbReference>
<organism evidence="2 3">
    <name type="scientific">Cupriavidus oxalaticus</name>
    <dbReference type="NCBI Taxonomy" id="96344"/>
    <lineage>
        <taxon>Bacteria</taxon>
        <taxon>Pseudomonadati</taxon>
        <taxon>Pseudomonadota</taxon>
        <taxon>Betaproteobacteria</taxon>
        <taxon>Burkholderiales</taxon>
        <taxon>Burkholderiaceae</taxon>
        <taxon>Cupriavidus</taxon>
    </lineage>
</organism>
<dbReference type="SUPFAM" id="SSF46955">
    <property type="entry name" value="Putative DNA-binding domain"/>
    <property type="match status" value="1"/>
</dbReference>
<name>A0A5P3VRQ9_9BURK</name>
<accession>A0A5P3VRQ9</accession>
<evidence type="ECO:0000313" key="3">
    <source>
        <dbReference type="Proteomes" id="UP000325743"/>
    </source>
</evidence>
<evidence type="ECO:0000259" key="1">
    <source>
        <dbReference type="Pfam" id="PF12728"/>
    </source>
</evidence>
<gene>
    <name evidence="2" type="ORF">D2917_25410</name>
</gene>
<dbReference type="InterPro" id="IPR009061">
    <property type="entry name" value="DNA-bd_dom_put_sf"/>
</dbReference>
<dbReference type="InterPro" id="IPR010093">
    <property type="entry name" value="SinI_DNA-bd"/>
</dbReference>
<dbReference type="Proteomes" id="UP000325743">
    <property type="component" value="Chromosome 2"/>
</dbReference>
<dbReference type="RefSeq" id="WP_151072332.1">
    <property type="nucleotide sequence ID" value="NZ_CP032519.1"/>
</dbReference>
<dbReference type="InterPro" id="IPR036388">
    <property type="entry name" value="WH-like_DNA-bd_sf"/>
</dbReference>
<feature type="domain" description="Helix-turn-helix" evidence="1">
    <location>
        <begin position="17"/>
        <end position="68"/>
    </location>
</feature>
<dbReference type="EMBL" id="CP032519">
    <property type="protein sequence ID" value="QEZ47469.1"/>
    <property type="molecule type" value="Genomic_DNA"/>
</dbReference>